<protein>
    <submittedName>
        <fullName evidence="4">Putative oxidoreductase C1F5.03c</fullName>
    </submittedName>
</protein>
<dbReference type="GO" id="GO:0016491">
    <property type="term" value="F:oxidoreductase activity"/>
    <property type="evidence" value="ECO:0007669"/>
    <property type="project" value="UniProtKB-KW"/>
</dbReference>
<dbReference type="Gene3D" id="3.50.50.60">
    <property type="entry name" value="FAD/NAD(P)-binding domain"/>
    <property type="match status" value="1"/>
</dbReference>
<name>A0A1D1ZJB5_9ARAE</name>
<evidence type="ECO:0000256" key="2">
    <source>
        <dbReference type="SAM" id="MobiDB-lite"/>
    </source>
</evidence>
<feature type="non-terminal residue" evidence="4">
    <location>
        <position position="277"/>
    </location>
</feature>
<accession>A0A1D1ZJB5</accession>
<dbReference type="SUPFAM" id="SSF51905">
    <property type="entry name" value="FAD/NAD(P)-binding domain"/>
    <property type="match status" value="1"/>
</dbReference>
<evidence type="ECO:0000259" key="3">
    <source>
        <dbReference type="Pfam" id="PF01266"/>
    </source>
</evidence>
<dbReference type="EMBL" id="GDJX01000999">
    <property type="protein sequence ID" value="JAT66937.1"/>
    <property type="molecule type" value="Transcribed_RNA"/>
</dbReference>
<sequence length="277" mass="28103">MRRVATGGPRAHGEHHGVGAQEGGGSLLEPHQNPGGPAAFHLHLPDHHLLPVLFLRYRDELAGEQLGVDLGGGLGGADLPGGLGGGAIDPGRERGGRGRRPGSAPLALAAGEEREAKGVEGARRVVVCGGGVIGACTAYFLATANVAGARPQVTVLERSSVACAASGKAGGFLALDWCDGGPLSALARASFHLHRSLALALDGPASYGYRRLDALSLAFFPGGEGKGGSTRSSSSSPSLPSWVDAPAAESPRAIGTTETTAQVHPRLFTRKLISVAE</sequence>
<dbReference type="PANTHER" id="PTHR13847">
    <property type="entry name" value="SARCOSINE DEHYDROGENASE-RELATED"/>
    <property type="match status" value="1"/>
</dbReference>
<keyword evidence="1" id="KW-0560">Oxidoreductase</keyword>
<dbReference type="FunFam" id="3.50.50.60:FF:000360">
    <property type="entry name" value="FAD-dependent oxidoreductase family protein"/>
    <property type="match status" value="1"/>
</dbReference>
<dbReference type="GO" id="GO:0005737">
    <property type="term" value="C:cytoplasm"/>
    <property type="evidence" value="ECO:0007669"/>
    <property type="project" value="TreeGrafter"/>
</dbReference>
<dbReference type="PANTHER" id="PTHR13847:SF150">
    <property type="entry name" value="OXIDOREDUCTASE TDA3-RELATED"/>
    <property type="match status" value="1"/>
</dbReference>
<reference evidence="4" key="1">
    <citation type="submission" date="2015-07" db="EMBL/GenBank/DDBJ databases">
        <title>Transcriptome Assembly of Anthurium amnicola.</title>
        <authorList>
            <person name="Suzuki J."/>
        </authorList>
    </citation>
    <scope>NUCLEOTIDE SEQUENCE</scope>
</reference>
<organism evidence="4">
    <name type="scientific">Anthurium amnicola</name>
    <dbReference type="NCBI Taxonomy" id="1678845"/>
    <lineage>
        <taxon>Eukaryota</taxon>
        <taxon>Viridiplantae</taxon>
        <taxon>Streptophyta</taxon>
        <taxon>Embryophyta</taxon>
        <taxon>Tracheophyta</taxon>
        <taxon>Spermatophyta</taxon>
        <taxon>Magnoliopsida</taxon>
        <taxon>Liliopsida</taxon>
        <taxon>Araceae</taxon>
        <taxon>Pothoideae</taxon>
        <taxon>Potheae</taxon>
        <taxon>Anthurium</taxon>
    </lineage>
</organism>
<feature type="domain" description="FAD dependent oxidoreductase" evidence="3">
    <location>
        <begin position="124"/>
        <end position="276"/>
    </location>
</feature>
<feature type="region of interest" description="Disordered" evidence="2">
    <location>
        <begin position="1"/>
        <end position="40"/>
    </location>
</feature>
<feature type="compositionally biased region" description="Low complexity" evidence="2">
    <location>
        <begin position="229"/>
        <end position="241"/>
    </location>
</feature>
<feature type="region of interest" description="Disordered" evidence="2">
    <location>
        <begin position="81"/>
        <end position="104"/>
    </location>
</feature>
<evidence type="ECO:0000313" key="4">
    <source>
        <dbReference type="EMBL" id="JAT66937.1"/>
    </source>
</evidence>
<dbReference type="InterPro" id="IPR036188">
    <property type="entry name" value="FAD/NAD-bd_sf"/>
</dbReference>
<dbReference type="Pfam" id="PF01266">
    <property type="entry name" value="DAO"/>
    <property type="match status" value="1"/>
</dbReference>
<dbReference type="AlphaFoldDB" id="A0A1D1ZJB5"/>
<feature type="region of interest" description="Disordered" evidence="2">
    <location>
        <begin position="226"/>
        <end position="262"/>
    </location>
</feature>
<gene>
    <name evidence="4" type="primary">SPAC1F5.03c_1</name>
    <name evidence="4" type="ORF">g.126936</name>
</gene>
<dbReference type="InterPro" id="IPR006076">
    <property type="entry name" value="FAD-dep_OxRdtase"/>
</dbReference>
<proteinExistence type="predicted"/>
<evidence type="ECO:0000256" key="1">
    <source>
        <dbReference type="ARBA" id="ARBA00023002"/>
    </source>
</evidence>